<dbReference type="InterPro" id="IPR008780">
    <property type="entry name" value="Plasmodium_Vir"/>
</dbReference>
<dbReference type="AlphaFoldDB" id="A0A565A6R5"/>
<organism evidence="1">
    <name type="scientific">Plasmodium vivax</name>
    <name type="common">malaria parasite P. vivax</name>
    <dbReference type="NCBI Taxonomy" id="5855"/>
    <lineage>
        <taxon>Eukaryota</taxon>
        <taxon>Sar</taxon>
        <taxon>Alveolata</taxon>
        <taxon>Apicomplexa</taxon>
        <taxon>Aconoidasida</taxon>
        <taxon>Haemosporida</taxon>
        <taxon>Plasmodiidae</taxon>
        <taxon>Plasmodium</taxon>
        <taxon>Plasmodium (Plasmodium)</taxon>
    </lineage>
</organism>
<dbReference type="VEuPathDB" id="PlasmoDB:PVPAM_140005800"/>
<dbReference type="VEuPathDB" id="PlasmoDB:PVW1_000009200"/>
<dbReference type="OrthoDB" id="386729at2759"/>
<accession>A0A565A6R5</accession>
<dbReference type="Pfam" id="PF05795">
    <property type="entry name" value="Plasmodium_Vir"/>
    <property type="match status" value="2"/>
</dbReference>
<dbReference type="EMBL" id="FLZR02000009">
    <property type="protein sequence ID" value="VUZ99654.1"/>
    <property type="molecule type" value="Genomic_DNA"/>
</dbReference>
<dbReference type="Proteomes" id="UP000220605">
    <property type="component" value="Unassembled WGS sequence"/>
</dbReference>
<protein>
    <submittedName>
        <fullName evidence="1">VIR protein</fullName>
    </submittedName>
</protein>
<dbReference type="VEuPathDB" id="PlasmoDB:PVX_051690"/>
<sequence>MQGSAFLEDLGNHLTALSFELPLDPFYKNLIHNDNDLNSFYDACVSLCDQNDHFKNIRLCSKLLKFLKNSNTRTNNIKSAYDDCILFNYWMYGELEQRYTKRKNYKSVHAFAELQSIWNSLIEEPKNTYYYDKCNPDSNIVNQNDWKQRKDLYDYCVNYELIQKEIQFYKQNCRQLYAYIKGKSHLYEHFKTRCPSEDKNKCPKFYSKCKDYHPDTVLPLLDCHKDIIEEESSLAIKAPSKESLQDFPPGGKLTSDGLQLKNDSSPPATQAGNVFLGVVVTSMTSGALYKFTPLGNMLRNRFGWNNNNMRNFNGGDIRLYDYSAEPFNPYPGEEHYIGYHPA</sequence>
<name>A0A565A6R5_PLAVI</name>
<reference evidence="1" key="1">
    <citation type="submission" date="2016-07" db="EMBL/GenBank/DDBJ databases">
        <authorList>
            <consortium name="Pathogen Informatics"/>
        </authorList>
    </citation>
    <scope>NUCLEOTIDE SEQUENCE</scope>
</reference>
<evidence type="ECO:0000313" key="1">
    <source>
        <dbReference type="EMBL" id="VUZ99654.1"/>
    </source>
</evidence>
<proteinExistence type="predicted"/>
<gene>
    <name evidence="1" type="ORF">PVP01_0003690</name>
</gene>
<dbReference type="VEuPathDB" id="PlasmoDB:PVP01_0003690"/>